<organism evidence="1 2">
    <name type="scientific">Antarcticirhabdus aurantiaca</name>
    <dbReference type="NCBI Taxonomy" id="2606717"/>
    <lineage>
        <taxon>Bacteria</taxon>
        <taxon>Pseudomonadati</taxon>
        <taxon>Pseudomonadota</taxon>
        <taxon>Alphaproteobacteria</taxon>
        <taxon>Hyphomicrobiales</taxon>
        <taxon>Aurantimonadaceae</taxon>
        <taxon>Antarcticirhabdus</taxon>
    </lineage>
</organism>
<evidence type="ECO:0000313" key="2">
    <source>
        <dbReference type="Proteomes" id="UP001163223"/>
    </source>
</evidence>
<name>A0ACD4NVA1_9HYPH</name>
<keyword evidence="2" id="KW-1185">Reference proteome</keyword>
<protein>
    <submittedName>
        <fullName evidence="1">Sterol desaturase family protein</fullName>
    </submittedName>
</protein>
<reference evidence="1" key="1">
    <citation type="submission" date="2022-11" db="EMBL/GenBank/DDBJ databases">
        <title>beta-Carotene-producing bacterium, Jeongeuplla avenae sp. nov., alleviates the salt stress of Arabidopsis seedlings.</title>
        <authorList>
            <person name="Jiang L."/>
            <person name="Lee J."/>
        </authorList>
    </citation>
    <scope>NUCLEOTIDE SEQUENCE</scope>
    <source>
        <strain evidence="1">DY_R2A_6</strain>
    </source>
</reference>
<accession>A0ACD4NVA1</accession>
<dbReference type="Proteomes" id="UP001163223">
    <property type="component" value="Chromosome"/>
</dbReference>
<proteinExistence type="predicted"/>
<dbReference type="EMBL" id="CP113520">
    <property type="protein sequence ID" value="WAJ30729.1"/>
    <property type="molecule type" value="Genomic_DNA"/>
</dbReference>
<sequence>MSLAAKILLVLGSCAFMEFFAWFVHKYVMHGWGWNWHRSHHEPHDDALEKNDLYAAVFAVIVVGLFWIGAAYWEPLWWMALGVTLYGLLYFIVHDGLVHQRWPFRATPRKGYAKRLVQAHKLHHATHGKDGAVSFGFLWAEEPRKLKSRLKRMHGRAIEEPAE</sequence>
<gene>
    <name evidence="1" type="ORF">OXU80_11190</name>
</gene>
<evidence type="ECO:0000313" key="1">
    <source>
        <dbReference type="EMBL" id="WAJ30729.1"/>
    </source>
</evidence>